<protein>
    <submittedName>
        <fullName evidence="1">Uncharacterized protein</fullName>
    </submittedName>
</protein>
<dbReference type="AlphaFoldDB" id="A0AAV5L9V1"/>
<evidence type="ECO:0000313" key="2">
    <source>
        <dbReference type="Proteomes" id="UP001054252"/>
    </source>
</evidence>
<comment type="caution">
    <text evidence="1">The sequence shown here is derived from an EMBL/GenBank/DDBJ whole genome shotgun (WGS) entry which is preliminary data.</text>
</comment>
<dbReference type="Proteomes" id="UP001054252">
    <property type="component" value="Unassembled WGS sequence"/>
</dbReference>
<evidence type="ECO:0000313" key="1">
    <source>
        <dbReference type="EMBL" id="GKV34024.1"/>
    </source>
</evidence>
<gene>
    <name evidence="1" type="ORF">SLEP1_g42449</name>
</gene>
<reference evidence="1 2" key="1">
    <citation type="journal article" date="2021" name="Commun. Biol.">
        <title>The genome of Shorea leprosula (Dipterocarpaceae) highlights the ecological relevance of drought in aseasonal tropical rainforests.</title>
        <authorList>
            <person name="Ng K.K.S."/>
            <person name="Kobayashi M.J."/>
            <person name="Fawcett J.A."/>
            <person name="Hatakeyama M."/>
            <person name="Paape T."/>
            <person name="Ng C.H."/>
            <person name="Ang C.C."/>
            <person name="Tnah L.H."/>
            <person name="Lee C.T."/>
            <person name="Nishiyama T."/>
            <person name="Sese J."/>
            <person name="O'Brien M.J."/>
            <person name="Copetti D."/>
            <person name="Mohd Noor M.I."/>
            <person name="Ong R.C."/>
            <person name="Putra M."/>
            <person name="Sireger I.Z."/>
            <person name="Indrioko S."/>
            <person name="Kosugi Y."/>
            <person name="Izuno A."/>
            <person name="Isagi Y."/>
            <person name="Lee S.L."/>
            <person name="Shimizu K.K."/>
        </authorList>
    </citation>
    <scope>NUCLEOTIDE SEQUENCE [LARGE SCALE GENOMIC DNA]</scope>
    <source>
        <strain evidence="1">214</strain>
    </source>
</reference>
<organism evidence="1 2">
    <name type="scientific">Rubroshorea leprosula</name>
    <dbReference type="NCBI Taxonomy" id="152421"/>
    <lineage>
        <taxon>Eukaryota</taxon>
        <taxon>Viridiplantae</taxon>
        <taxon>Streptophyta</taxon>
        <taxon>Embryophyta</taxon>
        <taxon>Tracheophyta</taxon>
        <taxon>Spermatophyta</taxon>
        <taxon>Magnoliopsida</taxon>
        <taxon>eudicotyledons</taxon>
        <taxon>Gunneridae</taxon>
        <taxon>Pentapetalae</taxon>
        <taxon>rosids</taxon>
        <taxon>malvids</taxon>
        <taxon>Malvales</taxon>
        <taxon>Dipterocarpaceae</taxon>
        <taxon>Rubroshorea</taxon>
    </lineage>
</organism>
<sequence length="224" mass="24929">MGWLPSSDKNPSSSGRRSLGGCPCMVVRCPAGNNNQDHLLTVWVWQEEPTFVNSITPCRIGGHGCGWHPPSMETTPSVSIHIHRYGGISPANEAWLGTMISQCTPIPFIPHFGAMPAMHNSNIPMPAMASKQMRAANIHSHSPLQHMREFPSSLHMPLLAWQAWMDERCPSGEARHPHQQSLELVMLPDFAKKMLGSNSMEMNLIPRTVPFDANRRLEILPETN</sequence>
<name>A0AAV5L9V1_9ROSI</name>
<accession>A0AAV5L9V1</accession>
<proteinExistence type="predicted"/>
<keyword evidence="2" id="KW-1185">Reference proteome</keyword>
<dbReference type="EMBL" id="BPVZ01000103">
    <property type="protein sequence ID" value="GKV34024.1"/>
    <property type="molecule type" value="Genomic_DNA"/>
</dbReference>